<evidence type="ECO:0000313" key="4">
    <source>
        <dbReference type="Proteomes" id="UP001159641"/>
    </source>
</evidence>
<reference evidence="3 4" key="1">
    <citation type="submission" date="2022-11" db="EMBL/GenBank/DDBJ databases">
        <title>Whole genome sequence of Eschrichtius robustus ER-17-0199.</title>
        <authorList>
            <person name="Bruniche-Olsen A."/>
            <person name="Black A.N."/>
            <person name="Fields C.J."/>
            <person name="Walden K."/>
            <person name="Dewoody J.A."/>
        </authorList>
    </citation>
    <scope>NUCLEOTIDE SEQUENCE [LARGE SCALE GENOMIC DNA]</scope>
    <source>
        <strain evidence="3">ER-17-0199</strain>
        <tissue evidence="3">Blubber</tissue>
    </source>
</reference>
<dbReference type="SMART" id="SM00233">
    <property type="entry name" value="PH"/>
    <property type="match status" value="1"/>
</dbReference>
<dbReference type="Gene3D" id="2.30.29.30">
    <property type="entry name" value="Pleckstrin-homology domain (PH domain)/Phosphotyrosine-binding domain (PTB)"/>
    <property type="match status" value="1"/>
</dbReference>
<sequence>MSKRLLSGGALQPGLECRALRAWVNPEAGSLPLETVHWVVPAQTMPQADCFMAAEEMHWPVPMKAIGAQNLLTMPGGVAKAGYLHKKGGTQLQLLKWPLRFVIIHKRCIYYFKSSTSASPQGAFSLSGYNRQQHRWADHPDLPVSLGAWCWVPSPVQGRGCAWAVPAGMGCMVTTGTALRVMRAAEETTSSNVFPFKIVHISKKHRTWFFSASSEDERKVMGGRVGPALWGRGTIRAPVQALRGHGWGMGSWVGAAPQSPVLTPRAWRQPPHTQSTLSQEEPWVG</sequence>
<dbReference type="GO" id="GO:0017124">
    <property type="term" value="F:SH3 domain binding"/>
    <property type="evidence" value="ECO:0007669"/>
    <property type="project" value="TreeGrafter"/>
</dbReference>
<dbReference type="EMBL" id="JAIQCJ010002084">
    <property type="protein sequence ID" value="KAJ8783460.1"/>
    <property type="molecule type" value="Genomic_DNA"/>
</dbReference>
<evidence type="ECO:0000256" key="1">
    <source>
        <dbReference type="SAM" id="MobiDB-lite"/>
    </source>
</evidence>
<dbReference type="PANTHER" id="PTHR15126">
    <property type="entry name" value="SH3-BINDING"/>
    <property type="match status" value="1"/>
</dbReference>
<organism evidence="3 4">
    <name type="scientific">Eschrichtius robustus</name>
    <name type="common">California gray whale</name>
    <name type="synonym">Eschrichtius gibbosus</name>
    <dbReference type="NCBI Taxonomy" id="9764"/>
    <lineage>
        <taxon>Eukaryota</taxon>
        <taxon>Metazoa</taxon>
        <taxon>Chordata</taxon>
        <taxon>Craniata</taxon>
        <taxon>Vertebrata</taxon>
        <taxon>Euteleostomi</taxon>
        <taxon>Mammalia</taxon>
        <taxon>Eutheria</taxon>
        <taxon>Laurasiatheria</taxon>
        <taxon>Artiodactyla</taxon>
        <taxon>Whippomorpha</taxon>
        <taxon>Cetacea</taxon>
        <taxon>Mysticeti</taxon>
        <taxon>Eschrichtiidae</taxon>
        <taxon>Eschrichtius</taxon>
    </lineage>
</organism>
<proteinExistence type="predicted"/>
<keyword evidence="4" id="KW-1185">Reference proteome</keyword>
<feature type="region of interest" description="Disordered" evidence="1">
    <location>
        <begin position="262"/>
        <end position="285"/>
    </location>
</feature>
<dbReference type="CDD" id="cd13308">
    <property type="entry name" value="PH_3BP2"/>
    <property type="match status" value="1"/>
</dbReference>
<dbReference type="AlphaFoldDB" id="A0AB34GXT7"/>
<dbReference type="InterPro" id="IPR001849">
    <property type="entry name" value="PH_domain"/>
</dbReference>
<dbReference type="PROSITE" id="PS50003">
    <property type="entry name" value="PH_DOMAIN"/>
    <property type="match status" value="1"/>
</dbReference>
<dbReference type="PANTHER" id="PTHR15126:SF4">
    <property type="entry name" value="SH3 DOMAIN-BINDING PROTEIN 2"/>
    <property type="match status" value="1"/>
</dbReference>
<dbReference type="InterPro" id="IPR011993">
    <property type="entry name" value="PH-like_dom_sf"/>
</dbReference>
<comment type="caution">
    <text evidence="3">The sequence shown here is derived from an EMBL/GenBank/DDBJ whole genome shotgun (WGS) entry which is preliminary data.</text>
</comment>
<gene>
    <name evidence="3" type="ORF">J1605_009165</name>
</gene>
<accession>A0AB34GXT7</accession>
<feature type="domain" description="PH" evidence="2">
    <location>
        <begin position="77"/>
        <end position="219"/>
    </location>
</feature>
<dbReference type="GO" id="GO:0007165">
    <property type="term" value="P:signal transduction"/>
    <property type="evidence" value="ECO:0007669"/>
    <property type="project" value="InterPro"/>
</dbReference>
<protein>
    <recommendedName>
        <fullName evidence="2">PH domain-containing protein</fullName>
    </recommendedName>
</protein>
<evidence type="ECO:0000259" key="2">
    <source>
        <dbReference type="PROSITE" id="PS50003"/>
    </source>
</evidence>
<dbReference type="InterPro" id="IPR035848">
    <property type="entry name" value="SH3BP2"/>
</dbReference>
<name>A0AB34GXT7_ESCRO</name>
<evidence type="ECO:0000313" key="3">
    <source>
        <dbReference type="EMBL" id="KAJ8783460.1"/>
    </source>
</evidence>
<dbReference type="SUPFAM" id="SSF50729">
    <property type="entry name" value="PH domain-like"/>
    <property type="match status" value="1"/>
</dbReference>
<dbReference type="Proteomes" id="UP001159641">
    <property type="component" value="Unassembled WGS sequence"/>
</dbReference>
<dbReference type="Pfam" id="PF00169">
    <property type="entry name" value="PH"/>
    <property type="match status" value="1"/>
</dbReference>